<evidence type="ECO:0000313" key="2">
    <source>
        <dbReference type="Proteomes" id="UP001611397"/>
    </source>
</evidence>
<comment type="caution">
    <text evidence="1">The sequence shown here is derived from an EMBL/GenBank/DDBJ whole genome shotgun (WGS) entry which is preliminary data.</text>
</comment>
<keyword evidence="2" id="KW-1185">Reference proteome</keyword>
<protein>
    <submittedName>
        <fullName evidence="1">Uncharacterized protein</fullName>
    </submittedName>
</protein>
<proteinExistence type="predicted"/>
<accession>A0ABW7V3X7</accession>
<dbReference type="Proteomes" id="UP001611397">
    <property type="component" value="Unassembled WGS sequence"/>
</dbReference>
<dbReference type="EMBL" id="JBIRWM010000002">
    <property type="protein sequence ID" value="MFI2155464.1"/>
    <property type="molecule type" value="Genomic_DNA"/>
</dbReference>
<dbReference type="RefSeq" id="WP_244218101.1">
    <property type="nucleotide sequence ID" value="NZ_JBHYQQ010000019.1"/>
</dbReference>
<sequence length="56" mass="6018">MKSYVRHASGEQMRTGAVAGGNAFGTEYVHFDLSGVDRARPGAIICKARLDTTAYL</sequence>
<evidence type="ECO:0000313" key="1">
    <source>
        <dbReference type="EMBL" id="MFI2155464.1"/>
    </source>
</evidence>
<reference evidence="1 2" key="1">
    <citation type="submission" date="2024-10" db="EMBL/GenBank/DDBJ databases">
        <title>The Natural Products Discovery Center: Release of the First 8490 Sequenced Strains for Exploring Actinobacteria Biosynthetic Diversity.</title>
        <authorList>
            <person name="Kalkreuter E."/>
            <person name="Kautsar S.A."/>
            <person name="Yang D."/>
            <person name="Bader C.D."/>
            <person name="Teijaro C.N."/>
            <person name="Fluegel L."/>
            <person name="Davis C.M."/>
            <person name="Simpson J.R."/>
            <person name="Lauterbach L."/>
            <person name="Steele A.D."/>
            <person name="Gui C."/>
            <person name="Meng S."/>
            <person name="Li G."/>
            <person name="Viehrig K."/>
            <person name="Ye F."/>
            <person name="Su P."/>
            <person name="Kiefer A.F."/>
            <person name="Nichols A."/>
            <person name="Cepeda A.J."/>
            <person name="Yan W."/>
            <person name="Fan B."/>
            <person name="Jiang Y."/>
            <person name="Adhikari A."/>
            <person name="Zheng C.-J."/>
            <person name="Schuster L."/>
            <person name="Cowan T.M."/>
            <person name="Smanski M.J."/>
            <person name="Chevrette M.G."/>
            <person name="De Carvalho L.P.S."/>
            <person name="Shen B."/>
        </authorList>
    </citation>
    <scope>NUCLEOTIDE SEQUENCE [LARGE SCALE GENOMIC DNA]</scope>
    <source>
        <strain evidence="1 2">NPDC020295</strain>
    </source>
</reference>
<gene>
    <name evidence="1" type="ORF">ACH49L_07165</name>
</gene>
<organism evidence="1 2">
    <name type="scientific">Streptomyces olivaceoviridis</name>
    <name type="common">Streptomyces corchorusii</name>
    <dbReference type="NCBI Taxonomy" id="1921"/>
    <lineage>
        <taxon>Bacteria</taxon>
        <taxon>Bacillati</taxon>
        <taxon>Actinomycetota</taxon>
        <taxon>Actinomycetes</taxon>
        <taxon>Kitasatosporales</taxon>
        <taxon>Streptomycetaceae</taxon>
        <taxon>Streptomyces</taxon>
    </lineage>
</organism>
<name>A0ABW7V3X7_STROI</name>